<dbReference type="Proteomes" id="UP000199302">
    <property type="component" value="Unassembled WGS sequence"/>
</dbReference>
<dbReference type="PROSITE" id="PS51007">
    <property type="entry name" value="CYTC"/>
    <property type="match status" value="1"/>
</dbReference>
<accession>A0A1I6CVE7</accession>
<dbReference type="InterPro" id="IPR036909">
    <property type="entry name" value="Cyt_c-like_dom_sf"/>
</dbReference>
<feature type="signal peptide" evidence="5">
    <location>
        <begin position="1"/>
        <end position="26"/>
    </location>
</feature>
<dbReference type="Pfam" id="PF00034">
    <property type="entry name" value="Cytochrom_C"/>
    <property type="match status" value="1"/>
</dbReference>
<reference evidence="7 8" key="1">
    <citation type="submission" date="2016-10" db="EMBL/GenBank/DDBJ databases">
        <authorList>
            <person name="de Groot N.N."/>
        </authorList>
    </citation>
    <scope>NUCLEOTIDE SEQUENCE [LARGE SCALE GENOMIC DNA]</scope>
    <source>
        <strain evidence="8">KMM 9023,NRIC 0796,JCM 17311,KCTC 23692</strain>
    </source>
</reference>
<keyword evidence="1 4" id="KW-0349">Heme</keyword>
<keyword evidence="5" id="KW-0732">Signal</keyword>
<evidence type="ECO:0000313" key="7">
    <source>
        <dbReference type="EMBL" id="SFQ97092.1"/>
    </source>
</evidence>
<protein>
    <submittedName>
        <fullName evidence="7">Cytochrome c2</fullName>
    </submittedName>
</protein>
<sequence length="174" mass="18246">MNASRRGRRGRLILIPALLLASAALAAVVTLWSLARPGADPVGDELARLGAWSGALLAKVRASAGNGAADWAEAALQVADGDPETGARLIAQYGCGACHTIPGIARARGSVGPALHGFRRQAYIAGVLPNRPGDLVNWLQSPPRYAPQTAMPDMGITEAEAEHMAAYLYTLDRR</sequence>
<dbReference type="STRING" id="871652.SAMN04515673_101429"/>
<dbReference type="SUPFAM" id="SSF46626">
    <property type="entry name" value="Cytochrome c"/>
    <property type="match status" value="1"/>
</dbReference>
<evidence type="ECO:0000256" key="2">
    <source>
        <dbReference type="ARBA" id="ARBA00022723"/>
    </source>
</evidence>
<keyword evidence="8" id="KW-1185">Reference proteome</keyword>
<evidence type="ECO:0000313" key="8">
    <source>
        <dbReference type="Proteomes" id="UP000199302"/>
    </source>
</evidence>
<evidence type="ECO:0000259" key="6">
    <source>
        <dbReference type="PROSITE" id="PS51007"/>
    </source>
</evidence>
<gene>
    <name evidence="7" type="ORF">SAMN04515673_101429</name>
</gene>
<dbReference type="GO" id="GO:0009055">
    <property type="term" value="F:electron transfer activity"/>
    <property type="evidence" value="ECO:0007669"/>
    <property type="project" value="InterPro"/>
</dbReference>
<dbReference type="InterPro" id="IPR009056">
    <property type="entry name" value="Cyt_c-like_dom"/>
</dbReference>
<organism evidence="7 8">
    <name type="scientific">Poseidonocella sedimentorum</name>
    <dbReference type="NCBI Taxonomy" id="871652"/>
    <lineage>
        <taxon>Bacteria</taxon>
        <taxon>Pseudomonadati</taxon>
        <taxon>Pseudomonadota</taxon>
        <taxon>Alphaproteobacteria</taxon>
        <taxon>Rhodobacterales</taxon>
        <taxon>Roseobacteraceae</taxon>
        <taxon>Poseidonocella</taxon>
    </lineage>
</organism>
<dbReference type="RefSeq" id="WP_143104075.1">
    <property type="nucleotide sequence ID" value="NZ_FOYI01000001.1"/>
</dbReference>
<evidence type="ECO:0000256" key="1">
    <source>
        <dbReference type="ARBA" id="ARBA00022617"/>
    </source>
</evidence>
<keyword evidence="2 4" id="KW-0479">Metal-binding</keyword>
<evidence type="ECO:0000256" key="3">
    <source>
        <dbReference type="ARBA" id="ARBA00023004"/>
    </source>
</evidence>
<proteinExistence type="predicted"/>
<dbReference type="Gene3D" id="1.10.760.10">
    <property type="entry name" value="Cytochrome c-like domain"/>
    <property type="match status" value="1"/>
</dbReference>
<dbReference type="EMBL" id="FOYI01000001">
    <property type="protein sequence ID" value="SFQ97092.1"/>
    <property type="molecule type" value="Genomic_DNA"/>
</dbReference>
<dbReference type="GO" id="GO:0020037">
    <property type="term" value="F:heme binding"/>
    <property type="evidence" value="ECO:0007669"/>
    <property type="project" value="InterPro"/>
</dbReference>
<feature type="chain" id="PRO_5011739820" evidence="5">
    <location>
        <begin position="27"/>
        <end position="174"/>
    </location>
</feature>
<feature type="domain" description="Cytochrome c" evidence="6">
    <location>
        <begin position="81"/>
        <end position="172"/>
    </location>
</feature>
<evidence type="ECO:0000256" key="4">
    <source>
        <dbReference type="PROSITE-ProRule" id="PRU00433"/>
    </source>
</evidence>
<evidence type="ECO:0000256" key="5">
    <source>
        <dbReference type="SAM" id="SignalP"/>
    </source>
</evidence>
<dbReference type="GO" id="GO:0046872">
    <property type="term" value="F:metal ion binding"/>
    <property type="evidence" value="ECO:0007669"/>
    <property type="project" value="UniProtKB-KW"/>
</dbReference>
<dbReference type="OrthoDB" id="9794982at2"/>
<name>A0A1I6CVE7_9RHOB</name>
<dbReference type="AlphaFoldDB" id="A0A1I6CVE7"/>
<keyword evidence="3 4" id="KW-0408">Iron</keyword>